<gene>
    <name evidence="2" type="ORF">POCTA_138.1.T0080386</name>
</gene>
<reference evidence="2" key="1">
    <citation type="submission" date="2021-01" db="EMBL/GenBank/DDBJ databases">
        <authorList>
            <consortium name="Genoscope - CEA"/>
            <person name="William W."/>
        </authorList>
    </citation>
    <scope>NUCLEOTIDE SEQUENCE</scope>
</reference>
<evidence type="ECO:0000313" key="3">
    <source>
        <dbReference type="Proteomes" id="UP000683925"/>
    </source>
</evidence>
<feature type="region of interest" description="Disordered" evidence="1">
    <location>
        <begin position="87"/>
        <end position="115"/>
    </location>
</feature>
<dbReference type="OrthoDB" id="296290at2759"/>
<organism evidence="2 3">
    <name type="scientific">Paramecium octaurelia</name>
    <dbReference type="NCBI Taxonomy" id="43137"/>
    <lineage>
        <taxon>Eukaryota</taxon>
        <taxon>Sar</taxon>
        <taxon>Alveolata</taxon>
        <taxon>Ciliophora</taxon>
        <taxon>Intramacronucleata</taxon>
        <taxon>Oligohymenophorea</taxon>
        <taxon>Peniculida</taxon>
        <taxon>Parameciidae</taxon>
        <taxon>Paramecium</taxon>
    </lineage>
</organism>
<dbReference type="AlphaFoldDB" id="A0A8S1S887"/>
<dbReference type="OMA" id="TIMSPIY"/>
<name>A0A8S1S887_PAROT</name>
<evidence type="ECO:0000256" key="1">
    <source>
        <dbReference type="SAM" id="MobiDB-lite"/>
    </source>
</evidence>
<protein>
    <submittedName>
        <fullName evidence="2">Uncharacterized protein</fullName>
    </submittedName>
</protein>
<dbReference type="Proteomes" id="UP000683925">
    <property type="component" value="Unassembled WGS sequence"/>
</dbReference>
<comment type="caution">
    <text evidence="2">The sequence shown here is derived from an EMBL/GenBank/DDBJ whole genome shotgun (WGS) entry which is preliminary data.</text>
</comment>
<feature type="region of interest" description="Disordered" evidence="1">
    <location>
        <begin position="21"/>
        <end position="40"/>
    </location>
</feature>
<proteinExistence type="predicted"/>
<feature type="compositionally biased region" description="Polar residues" evidence="1">
    <location>
        <begin position="94"/>
        <end position="115"/>
    </location>
</feature>
<evidence type="ECO:0000313" key="2">
    <source>
        <dbReference type="EMBL" id="CAD8137441.1"/>
    </source>
</evidence>
<accession>A0A8S1S887</accession>
<keyword evidence="3" id="KW-1185">Reference proteome</keyword>
<sequence>MGCVTTRKQHMVQIPKHALRQNSQLMDDDDQPNYNSAPQSPALRKIVQIDAFTPDEMKDFILERRKQPNNTKRIELMKKSGRYTPTLIYKSRKPSPSQRSQTKVTILSPIYPTQK</sequence>
<dbReference type="EMBL" id="CAJJDP010000007">
    <property type="protein sequence ID" value="CAD8137441.1"/>
    <property type="molecule type" value="Genomic_DNA"/>
</dbReference>